<dbReference type="CDD" id="cd14728">
    <property type="entry name" value="Ere-like"/>
    <property type="match status" value="1"/>
</dbReference>
<dbReference type="PANTHER" id="PTHR31299:SF0">
    <property type="entry name" value="ESTERASE, PUTATIVE (AFU_ORTHOLOGUE AFUA_1G05850)-RELATED"/>
    <property type="match status" value="1"/>
</dbReference>
<dbReference type="GeneID" id="56040031"/>
<reference evidence="1 2" key="1">
    <citation type="submission" date="2020-06" db="EMBL/GenBank/DDBJ databases">
        <title>NJ-3-1, isolated from saline soil.</title>
        <authorList>
            <person name="Cui H.L."/>
            <person name="Shi X."/>
        </authorList>
    </citation>
    <scope>NUCLEOTIDE SEQUENCE [LARGE SCALE GENOMIC DNA]</scope>
    <source>
        <strain evidence="1 2">NJ-3-1</strain>
        <plasmid evidence="1 2">unnamed1</plasmid>
    </source>
</reference>
<dbReference type="PANTHER" id="PTHR31299">
    <property type="entry name" value="ESTERASE, PUTATIVE (AFU_ORTHOLOGUE AFUA_1G05850)-RELATED"/>
    <property type="match status" value="1"/>
</dbReference>
<dbReference type="Gene3D" id="3.40.1660.10">
    <property type="entry name" value="EreA-like (biosynthetic domain)"/>
    <property type="match status" value="1"/>
</dbReference>
<evidence type="ECO:0000313" key="1">
    <source>
        <dbReference type="EMBL" id="QLG64297.1"/>
    </source>
</evidence>
<protein>
    <submittedName>
        <fullName evidence="1">Erythromycin esterase family protein</fullName>
    </submittedName>
</protein>
<dbReference type="InterPro" id="IPR052036">
    <property type="entry name" value="Hydrolase/PRTase-associated"/>
</dbReference>
<dbReference type="KEGG" id="halu:HUG12_21190"/>
<accession>A0A7D5QDA5</accession>
<gene>
    <name evidence="1" type="ORF">HUG12_21190</name>
</gene>
<keyword evidence="2" id="KW-1185">Reference proteome</keyword>
<dbReference type="OrthoDB" id="260438at2157"/>
<dbReference type="AlphaFoldDB" id="A0A7D5QDA5"/>
<organism evidence="1 2">
    <name type="scientific">Halorarum salinum</name>
    <dbReference type="NCBI Taxonomy" id="2743089"/>
    <lineage>
        <taxon>Archaea</taxon>
        <taxon>Methanobacteriati</taxon>
        <taxon>Methanobacteriota</taxon>
        <taxon>Stenosarchaea group</taxon>
        <taxon>Halobacteria</taxon>
        <taxon>Halobacteriales</taxon>
        <taxon>Haloferacaceae</taxon>
        <taxon>Halorarum</taxon>
    </lineage>
</organism>
<keyword evidence="1" id="KW-0614">Plasmid</keyword>
<dbReference type="Gene3D" id="3.30.1870.10">
    <property type="entry name" value="EreA-like, domain 2"/>
    <property type="match status" value="1"/>
</dbReference>
<dbReference type="EMBL" id="CP058580">
    <property type="protein sequence ID" value="QLG64297.1"/>
    <property type="molecule type" value="Genomic_DNA"/>
</dbReference>
<proteinExistence type="predicted"/>
<dbReference type="Pfam" id="PF05139">
    <property type="entry name" value="Erythro_esteras"/>
    <property type="match status" value="2"/>
</dbReference>
<evidence type="ECO:0000313" key="2">
    <source>
        <dbReference type="Proteomes" id="UP000509626"/>
    </source>
</evidence>
<dbReference type="SUPFAM" id="SSF159501">
    <property type="entry name" value="EreA/ChaN-like"/>
    <property type="match status" value="1"/>
</dbReference>
<dbReference type="Proteomes" id="UP000509626">
    <property type="component" value="Plasmid unnamed1"/>
</dbReference>
<geneLocation type="plasmid" evidence="1 2">
    <name>unnamed1</name>
</geneLocation>
<dbReference type="InterPro" id="IPR007815">
    <property type="entry name" value="Emycin_Estase"/>
</dbReference>
<sequence>MSLSDRTTRNEPGAVDRAAREVERYAMRVDGPADADALLDRCADARFVLLGEAPHGTSESYRWRAHLTARLVRDHGFDFVAVEGDWTSRYEPNRLVKGLPGADGTVREVLDSFDRWPTWMWANWETAQFLEWLERHNRESSEHERGPSDAVGVYGLHVYGLFESMGAVVDYLSDEDPEAAEHAREAYRCFEPYGGDAKAVVWALNTHVGDARATDMEARGRLNVGQLVREDNPPEDVELVGFGSHAGSAVAGDEWGAPTEEMTVPAAVEGSLEDVFRRAGGADRLLLTDAVDEDDRLAEPRGHRAIGVVYHPDREVGNYVPTDLPDRYDALVHLDRTTALHPVEVHPDRDRVPELFPTGL</sequence>
<dbReference type="GO" id="GO:0046677">
    <property type="term" value="P:response to antibiotic"/>
    <property type="evidence" value="ECO:0007669"/>
    <property type="project" value="InterPro"/>
</dbReference>
<name>A0A7D5QDA5_9EURY</name>
<dbReference type="RefSeq" id="WP_179270879.1">
    <property type="nucleotide sequence ID" value="NZ_CP058580.1"/>
</dbReference>